<sequence length="609" mass="61254">MLRSLRIGAAACGATLALAASAPALAAPPPAALDPAFGDGGVALLPASGMRAAMDMAPTPDGGAVAVGYADAGGRHWVVKLDGRGAPDAAFGGGDGIAELTYDGVPAGGGGSDVAHRVAVDAAGRIVVLGDWGTFGDHVLSLARLLPDGSYDPSFDGDGRKLLTLDPAARFSSPEVLAVDSGGAITVVGAWRTVTPSLDPHFVSLVTLAADGTPTALPRTLFQIAMADVQALATAADGRIAFAGDAFIESLLTVRTAALAPAPGFPNPFLVDLGAEESPQSLLAVTFTPEGGVVAVGYALGDELREVGTTVSFPAAGGAPRIEQIVLPDPLWLQLHTVALVDGKPVAGGGASPERWSQSPVVIPLGADGRPDAARGGVQQVALPARIVRSGVERFSFTPDGHAFVLLVVADEAGLWSTAIAKLDAVPDVPGGGGGEPGPGGGGERPGPDEGEPTPPATPPTPPAPTPGGTTPKPSGSTPPRPKPGKPGTSPAPAARATFATVGRGPLRALRGTVAERATTVQVALVRAAGDGRCRALTSAAPRFAKPARCAPGRWLTVRANARGSWTLALGAALPPGRYRAWVRATPRPGRSARPFTRGARNEIAFTVR</sequence>
<comment type="caution">
    <text evidence="3">The sequence shown here is derived from an EMBL/GenBank/DDBJ whole genome shotgun (WGS) entry which is preliminary data.</text>
</comment>
<protein>
    <submittedName>
        <fullName evidence="3">Delta-60 repeat domain-containing protein</fullName>
    </submittedName>
</protein>
<accession>A0ABU4HYL0</accession>
<organism evidence="3 4">
    <name type="scientific">Conexibacter stalactiti</name>
    <dbReference type="NCBI Taxonomy" id="1940611"/>
    <lineage>
        <taxon>Bacteria</taxon>
        <taxon>Bacillati</taxon>
        <taxon>Actinomycetota</taxon>
        <taxon>Thermoleophilia</taxon>
        <taxon>Solirubrobacterales</taxon>
        <taxon>Conexibacteraceae</taxon>
        <taxon>Conexibacter</taxon>
    </lineage>
</organism>
<proteinExistence type="predicted"/>
<feature type="region of interest" description="Disordered" evidence="1">
    <location>
        <begin position="425"/>
        <end position="494"/>
    </location>
</feature>
<evidence type="ECO:0000256" key="1">
    <source>
        <dbReference type="SAM" id="MobiDB-lite"/>
    </source>
</evidence>
<feature type="compositionally biased region" description="Gly residues" evidence="1">
    <location>
        <begin position="430"/>
        <end position="445"/>
    </location>
</feature>
<keyword evidence="4" id="KW-1185">Reference proteome</keyword>
<dbReference type="Proteomes" id="UP001284601">
    <property type="component" value="Unassembled WGS sequence"/>
</dbReference>
<evidence type="ECO:0000313" key="4">
    <source>
        <dbReference type="Proteomes" id="UP001284601"/>
    </source>
</evidence>
<reference evidence="4" key="1">
    <citation type="submission" date="2023-07" db="EMBL/GenBank/DDBJ databases">
        <title>Conexibacter stalactiti sp. nov., isolated from stalactites in a lava cave and emended description of the genus Conexibacter.</title>
        <authorList>
            <person name="Lee S.D."/>
        </authorList>
    </citation>
    <scope>NUCLEOTIDE SEQUENCE [LARGE SCALE GENOMIC DNA]</scope>
    <source>
        <strain evidence="4">KCTC 39840</strain>
    </source>
</reference>
<gene>
    <name evidence="3" type="ORF">R7226_28915</name>
</gene>
<dbReference type="Gene3D" id="2.80.10.50">
    <property type="match status" value="1"/>
</dbReference>
<feature type="compositionally biased region" description="Low complexity" evidence="1">
    <location>
        <begin position="467"/>
        <end position="476"/>
    </location>
</feature>
<feature type="chain" id="PRO_5045529337" evidence="2">
    <location>
        <begin position="27"/>
        <end position="609"/>
    </location>
</feature>
<feature type="compositionally biased region" description="Pro residues" evidence="1">
    <location>
        <begin position="453"/>
        <end position="466"/>
    </location>
</feature>
<evidence type="ECO:0000256" key="2">
    <source>
        <dbReference type="SAM" id="SignalP"/>
    </source>
</evidence>
<evidence type="ECO:0000313" key="3">
    <source>
        <dbReference type="EMBL" id="MDW5598416.1"/>
    </source>
</evidence>
<feature type="signal peptide" evidence="2">
    <location>
        <begin position="1"/>
        <end position="26"/>
    </location>
</feature>
<dbReference type="EMBL" id="JAWSTH010000140">
    <property type="protein sequence ID" value="MDW5598416.1"/>
    <property type="molecule type" value="Genomic_DNA"/>
</dbReference>
<name>A0ABU4HYL0_9ACTN</name>
<keyword evidence="2" id="KW-0732">Signal</keyword>
<dbReference type="RefSeq" id="WP_318600944.1">
    <property type="nucleotide sequence ID" value="NZ_JAWSTH010000140.1"/>
</dbReference>